<dbReference type="RefSeq" id="XP_064722486.1">
    <property type="nucleotide sequence ID" value="XM_064866414.1"/>
</dbReference>
<dbReference type="EMBL" id="CP143819">
    <property type="protein sequence ID" value="WVO25177.1"/>
    <property type="molecule type" value="Genomic_DNA"/>
</dbReference>
<dbReference type="EMBL" id="CP143812">
    <property type="protein sequence ID" value="WVO23348.1"/>
    <property type="molecule type" value="Genomic_DNA"/>
</dbReference>
<evidence type="ECO:0000313" key="3">
    <source>
        <dbReference type="EMBL" id="WVO25176.1"/>
    </source>
</evidence>
<dbReference type="Proteomes" id="UP001432216">
    <property type="component" value="Chromosome 7"/>
</dbReference>
<dbReference type="Proteomes" id="UP001432216">
    <property type="component" value="Chromosome 14"/>
</dbReference>
<name>A0ABZ2B2Y9_9TREE</name>
<evidence type="ECO:0000313" key="1">
    <source>
        <dbReference type="EMBL" id="WVO23247.1"/>
    </source>
</evidence>
<dbReference type="EMBL" id="CP143812">
    <property type="protein sequence ID" value="WVO23247.1"/>
    <property type="molecule type" value="Genomic_DNA"/>
</dbReference>
<protein>
    <submittedName>
        <fullName evidence="4">Uncharacterized protein</fullName>
    </submittedName>
</protein>
<dbReference type="EMBL" id="CP143819">
    <property type="protein sequence ID" value="WVO25176.1"/>
    <property type="molecule type" value="Genomic_DNA"/>
</dbReference>
<gene>
    <name evidence="1" type="ORF">IAS62_004594</name>
    <name evidence="2" type="ORF">IAS62_004698</name>
    <name evidence="3" type="ORF">IAS62_006565</name>
    <name evidence="4" type="ORF">IAS62_006566</name>
</gene>
<reference evidence="4 5" key="1">
    <citation type="submission" date="2024-01" db="EMBL/GenBank/DDBJ databases">
        <title>Comparative genomics of Cryptococcus and Kwoniella reveals pathogenesis evolution and contrasting modes of karyotype evolution via chromosome fusion or intercentromeric recombination.</title>
        <authorList>
            <person name="Coelho M.A."/>
            <person name="David-Palma M."/>
            <person name="Shea T."/>
            <person name="Bowers K."/>
            <person name="McGinley-Smith S."/>
            <person name="Mohammad A.W."/>
            <person name="Gnirke A."/>
            <person name="Yurkov A.M."/>
            <person name="Nowrousian M."/>
            <person name="Sun S."/>
            <person name="Cuomo C.A."/>
            <person name="Heitman J."/>
        </authorList>
    </citation>
    <scope>NUCLEOTIDE SEQUENCE [LARGE SCALE GENOMIC DNA]</scope>
    <source>
        <strain evidence="4 5">7685027</strain>
    </source>
</reference>
<organism evidence="4 5">
    <name type="scientific">Cryptococcus decagattii</name>
    <dbReference type="NCBI Taxonomy" id="1859122"/>
    <lineage>
        <taxon>Eukaryota</taxon>
        <taxon>Fungi</taxon>
        <taxon>Dikarya</taxon>
        <taxon>Basidiomycota</taxon>
        <taxon>Agaricomycotina</taxon>
        <taxon>Tremellomycetes</taxon>
        <taxon>Tremellales</taxon>
        <taxon>Cryptococcaceae</taxon>
        <taxon>Cryptococcus</taxon>
        <taxon>Cryptococcus gattii species complex</taxon>
    </lineage>
</organism>
<evidence type="ECO:0000313" key="5">
    <source>
        <dbReference type="Proteomes" id="UP001432216"/>
    </source>
</evidence>
<accession>A0ABZ2B2Y9</accession>
<evidence type="ECO:0000313" key="2">
    <source>
        <dbReference type="EMBL" id="WVO23348.1"/>
    </source>
</evidence>
<keyword evidence="5" id="KW-1185">Reference proteome</keyword>
<sequence length="140" mass="15556">MITSLNTQMPMLIVNRMRNEYEKLFTYMEMRHGLSFIWGCASANREDDFQAFIVTPNANDAMLRLLNQKHSVKALVSDLSAVLKGEFVKKEAFNDTLTSLPVVNAKATVAIKQKAVKASLLASLNAAIDTAARLWCPLGH</sequence>
<proteinExistence type="predicted"/>
<dbReference type="GeneID" id="89991366"/>
<evidence type="ECO:0000313" key="4">
    <source>
        <dbReference type="EMBL" id="WVO25177.1"/>
    </source>
</evidence>